<organism evidence="2 3">
    <name type="scientific">Gossypium australe</name>
    <dbReference type="NCBI Taxonomy" id="47621"/>
    <lineage>
        <taxon>Eukaryota</taxon>
        <taxon>Viridiplantae</taxon>
        <taxon>Streptophyta</taxon>
        <taxon>Embryophyta</taxon>
        <taxon>Tracheophyta</taxon>
        <taxon>Spermatophyta</taxon>
        <taxon>Magnoliopsida</taxon>
        <taxon>eudicotyledons</taxon>
        <taxon>Gunneridae</taxon>
        <taxon>Pentapetalae</taxon>
        <taxon>rosids</taxon>
        <taxon>malvids</taxon>
        <taxon>Malvales</taxon>
        <taxon>Malvaceae</taxon>
        <taxon>Malvoideae</taxon>
        <taxon>Gossypium</taxon>
    </lineage>
</organism>
<dbReference type="Pfam" id="PF08284">
    <property type="entry name" value="RVP_2"/>
    <property type="match status" value="1"/>
</dbReference>
<accession>A0A5B6VNW6</accession>
<dbReference type="EMBL" id="SMMG02000006">
    <property type="protein sequence ID" value="KAA3470724.1"/>
    <property type="molecule type" value="Genomic_DNA"/>
</dbReference>
<name>A0A5B6VNW6_9ROSI</name>
<reference evidence="3" key="1">
    <citation type="journal article" date="2019" name="Plant Biotechnol. J.">
        <title>Genome sequencing of the Australian wild diploid species Gossypium australe highlights disease resistance and delayed gland morphogenesis.</title>
        <authorList>
            <person name="Cai Y."/>
            <person name="Cai X."/>
            <person name="Wang Q."/>
            <person name="Wang P."/>
            <person name="Zhang Y."/>
            <person name="Cai C."/>
            <person name="Xu Y."/>
            <person name="Wang K."/>
            <person name="Zhou Z."/>
            <person name="Wang C."/>
            <person name="Geng S."/>
            <person name="Li B."/>
            <person name="Dong Q."/>
            <person name="Hou Y."/>
            <person name="Wang H."/>
            <person name="Ai P."/>
            <person name="Liu Z."/>
            <person name="Yi F."/>
            <person name="Sun M."/>
            <person name="An G."/>
            <person name="Cheng J."/>
            <person name="Zhang Y."/>
            <person name="Shi Q."/>
            <person name="Xie Y."/>
            <person name="Shi X."/>
            <person name="Chang Y."/>
            <person name="Huang F."/>
            <person name="Chen Y."/>
            <person name="Hong S."/>
            <person name="Mi L."/>
            <person name="Sun Q."/>
            <person name="Zhang L."/>
            <person name="Zhou B."/>
            <person name="Peng R."/>
            <person name="Zhang X."/>
            <person name="Liu F."/>
        </authorList>
    </citation>
    <scope>NUCLEOTIDE SEQUENCE [LARGE SCALE GENOMIC DNA]</scope>
    <source>
        <strain evidence="3">cv. PA1801</strain>
    </source>
</reference>
<dbReference type="AlphaFoldDB" id="A0A5B6VNW6"/>
<proteinExistence type="predicted"/>
<evidence type="ECO:0000313" key="2">
    <source>
        <dbReference type="EMBL" id="KAA3470724.1"/>
    </source>
</evidence>
<dbReference type="Proteomes" id="UP000325315">
    <property type="component" value="Unassembled WGS sequence"/>
</dbReference>
<gene>
    <name evidence="2" type="ORF">EPI10_016409</name>
</gene>
<sequence>MQLIVQNVSFGHLNRDRVKQSVGTRTQIPIESSVGSVKSNKPECKQCGRRHVGECWSKVSRERQCSGVRPSNTTAKGRPPRNTGNRGTTDIAMRLEVKAPARTDAIRAREEASSPDVITGIFTLFDTDVIALIDPGSTHSYVCVNLVSSKTLPIKSTEFVIRVSNPFGKCVLVDKVCKNFPLM</sequence>
<protein>
    <submittedName>
        <fullName evidence="2">Gag-Pol polyprotein</fullName>
    </submittedName>
</protein>
<keyword evidence="3" id="KW-1185">Reference proteome</keyword>
<dbReference type="OrthoDB" id="851428at2759"/>
<evidence type="ECO:0000256" key="1">
    <source>
        <dbReference type="SAM" id="MobiDB-lite"/>
    </source>
</evidence>
<feature type="region of interest" description="Disordered" evidence="1">
    <location>
        <begin position="66"/>
        <end position="88"/>
    </location>
</feature>
<evidence type="ECO:0000313" key="3">
    <source>
        <dbReference type="Proteomes" id="UP000325315"/>
    </source>
</evidence>
<comment type="caution">
    <text evidence="2">The sequence shown here is derived from an EMBL/GenBank/DDBJ whole genome shotgun (WGS) entry which is preliminary data.</text>
</comment>